<dbReference type="InterPro" id="IPR018062">
    <property type="entry name" value="HTH_AraC-typ_CS"/>
</dbReference>
<dbReference type="PANTHER" id="PTHR43280:SF10">
    <property type="entry name" value="REGULATORY PROTEIN POCR"/>
    <property type="match status" value="1"/>
</dbReference>
<proteinExistence type="predicted"/>
<keyword evidence="1" id="KW-0805">Transcription regulation</keyword>
<evidence type="ECO:0000256" key="3">
    <source>
        <dbReference type="ARBA" id="ARBA00023163"/>
    </source>
</evidence>
<reference evidence="5" key="1">
    <citation type="journal article" date="2021" name="PeerJ">
        <title>Extensive microbial diversity within the chicken gut microbiome revealed by metagenomics and culture.</title>
        <authorList>
            <person name="Gilroy R."/>
            <person name="Ravi A."/>
            <person name="Getino M."/>
            <person name="Pursley I."/>
            <person name="Horton D.L."/>
            <person name="Alikhan N.F."/>
            <person name="Baker D."/>
            <person name="Gharbi K."/>
            <person name="Hall N."/>
            <person name="Watson M."/>
            <person name="Adriaenssens E.M."/>
            <person name="Foster-Nyarko E."/>
            <person name="Jarju S."/>
            <person name="Secka A."/>
            <person name="Antonio M."/>
            <person name="Oren A."/>
            <person name="Chaudhuri R.R."/>
            <person name="La Ragione R."/>
            <person name="Hildebrand F."/>
            <person name="Pallen M.J."/>
        </authorList>
    </citation>
    <scope>NUCLEOTIDE SEQUENCE</scope>
    <source>
        <strain evidence="5">CHK199-9574</strain>
    </source>
</reference>
<feature type="domain" description="HTH araC/xylS-type" evidence="4">
    <location>
        <begin position="158"/>
        <end position="256"/>
    </location>
</feature>
<dbReference type="Gene3D" id="1.10.10.60">
    <property type="entry name" value="Homeodomain-like"/>
    <property type="match status" value="1"/>
</dbReference>
<dbReference type="InterPro" id="IPR018060">
    <property type="entry name" value="HTH_AraC"/>
</dbReference>
<evidence type="ECO:0000259" key="4">
    <source>
        <dbReference type="PROSITE" id="PS01124"/>
    </source>
</evidence>
<dbReference type="InterPro" id="IPR009057">
    <property type="entry name" value="Homeodomain-like_sf"/>
</dbReference>
<dbReference type="PROSITE" id="PS00041">
    <property type="entry name" value="HTH_ARAC_FAMILY_1"/>
    <property type="match status" value="1"/>
</dbReference>
<dbReference type="SUPFAM" id="SSF46689">
    <property type="entry name" value="Homeodomain-like"/>
    <property type="match status" value="1"/>
</dbReference>
<organism evidence="5 6">
    <name type="scientific">Candidatus Borkfalkia excrementavium</name>
    <dbReference type="NCBI Taxonomy" id="2838505"/>
    <lineage>
        <taxon>Bacteria</taxon>
        <taxon>Bacillati</taxon>
        <taxon>Bacillota</taxon>
        <taxon>Clostridia</taxon>
        <taxon>Christensenellales</taxon>
        <taxon>Christensenellaceae</taxon>
        <taxon>Candidatus Borkfalkia</taxon>
    </lineage>
</organism>
<dbReference type="GO" id="GO:0003700">
    <property type="term" value="F:DNA-binding transcription factor activity"/>
    <property type="evidence" value="ECO:0007669"/>
    <property type="project" value="InterPro"/>
</dbReference>
<dbReference type="Pfam" id="PF12833">
    <property type="entry name" value="HTH_18"/>
    <property type="match status" value="1"/>
</dbReference>
<dbReference type="AlphaFoldDB" id="A0A9D1Z7L6"/>
<dbReference type="Proteomes" id="UP000824135">
    <property type="component" value="Unassembled WGS sequence"/>
</dbReference>
<evidence type="ECO:0000313" key="5">
    <source>
        <dbReference type="EMBL" id="HIY78079.1"/>
    </source>
</evidence>
<dbReference type="EMBL" id="DXCO01000027">
    <property type="protein sequence ID" value="HIY78079.1"/>
    <property type="molecule type" value="Genomic_DNA"/>
</dbReference>
<dbReference type="GO" id="GO:0043565">
    <property type="term" value="F:sequence-specific DNA binding"/>
    <property type="evidence" value="ECO:0007669"/>
    <property type="project" value="InterPro"/>
</dbReference>
<keyword evidence="2" id="KW-0238">DNA-binding</keyword>
<comment type="caution">
    <text evidence="5">The sequence shown here is derived from an EMBL/GenBank/DDBJ whole genome shotgun (WGS) entry which is preliminary data.</text>
</comment>
<gene>
    <name evidence="5" type="ORF">H9728_03455</name>
</gene>
<keyword evidence="3" id="KW-0804">Transcription</keyword>
<evidence type="ECO:0000256" key="2">
    <source>
        <dbReference type="ARBA" id="ARBA00023125"/>
    </source>
</evidence>
<dbReference type="PROSITE" id="PS01124">
    <property type="entry name" value="HTH_ARAC_FAMILY_2"/>
    <property type="match status" value="1"/>
</dbReference>
<name>A0A9D1Z7L6_9FIRM</name>
<dbReference type="PRINTS" id="PR00032">
    <property type="entry name" value="HTHARAC"/>
</dbReference>
<evidence type="ECO:0000313" key="6">
    <source>
        <dbReference type="Proteomes" id="UP000824135"/>
    </source>
</evidence>
<evidence type="ECO:0000256" key="1">
    <source>
        <dbReference type="ARBA" id="ARBA00023015"/>
    </source>
</evidence>
<dbReference type="SMART" id="SM00342">
    <property type="entry name" value="HTH_ARAC"/>
    <property type="match status" value="1"/>
</dbReference>
<reference evidence="5" key="2">
    <citation type="submission" date="2021-04" db="EMBL/GenBank/DDBJ databases">
        <authorList>
            <person name="Gilroy R."/>
        </authorList>
    </citation>
    <scope>NUCLEOTIDE SEQUENCE</scope>
    <source>
        <strain evidence="5">CHK199-9574</strain>
    </source>
</reference>
<accession>A0A9D1Z7L6</accession>
<protein>
    <submittedName>
        <fullName evidence="5">AraC family transcriptional regulator</fullName>
    </submittedName>
</protein>
<sequence length="262" mass="29975">MIISDIKIESLSANGFSHSAEGIHQIKFLPFLSVVQATEGSYDIRIGNSPTFSTGENGIFIAPANALQEITHHDGKEGNMQAHWVFIDAIVNGEYRFDEIFTFPVILDAAYNEEISMLTEKIRSPKNIFQKKQAAYRLLEILAAEGRERKNGLHPIHTKIETFVKSHFMEDIRAEDLAKHLFCSVPQVFRYTHKYFGLSPANYINGIRLQQAEIKLRTSNKTVTEIAFSCGFSDSAYFSKLFKKNYAQSPLRYRREHFEKID</sequence>
<dbReference type="InterPro" id="IPR020449">
    <property type="entry name" value="Tscrpt_reg_AraC-type_HTH"/>
</dbReference>
<dbReference type="PANTHER" id="PTHR43280">
    <property type="entry name" value="ARAC-FAMILY TRANSCRIPTIONAL REGULATOR"/>
    <property type="match status" value="1"/>
</dbReference>